<keyword evidence="2" id="KW-0677">Repeat</keyword>
<dbReference type="InterPro" id="IPR002885">
    <property type="entry name" value="PPR_rpt"/>
</dbReference>
<evidence type="ECO:0000313" key="5">
    <source>
        <dbReference type="EMBL" id="PHT67243.1"/>
    </source>
</evidence>
<feature type="transmembrane region" description="Helical" evidence="4">
    <location>
        <begin position="447"/>
        <end position="470"/>
    </location>
</feature>
<protein>
    <submittedName>
        <fullName evidence="5">Pentatricopeptide repeat-containing protein, mitochondrial</fullName>
    </submittedName>
</protein>
<dbReference type="Pfam" id="PF01535">
    <property type="entry name" value="PPR"/>
    <property type="match status" value="1"/>
</dbReference>
<dbReference type="Gramene" id="PHT67243">
    <property type="protein sequence ID" value="PHT67243"/>
    <property type="gene ID" value="T459_26730"/>
</dbReference>
<dbReference type="InterPro" id="IPR050667">
    <property type="entry name" value="PPR-containing_protein"/>
</dbReference>
<keyword evidence="6" id="KW-1185">Reference proteome</keyword>
<comment type="caution">
    <text evidence="5">The sequence shown here is derived from an EMBL/GenBank/DDBJ whole genome shotgun (WGS) entry which is preliminary data.</text>
</comment>
<dbReference type="Gene3D" id="1.25.40.10">
    <property type="entry name" value="Tetratricopeptide repeat domain"/>
    <property type="match status" value="3"/>
</dbReference>
<dbReference type="InterPro" id="IPR011990">
    <property type="entry name" value="TPR-like_helical_dom_sf"/>
</dbReference>
<keyword evidence="4" id="KW-0472">Membrane</keyword>
<dbReference type="EMBL" id="AYRZ02000011">
    <property type="protein sequence ID" value="PHT67243.1"/>
    <property type="molecule type" value="Genomic_DNA"/>
</dbReference>
<evidence type="ECO:0000256" key="2">
    <source>
        <dbReference type="ARBA" id="ARBA00022737"/>
    </source>
</evidence>
<accession>A0A2G2YBW7</accession>
<evidence type="ECO:0000256" key="1">
    <source>
        <dbReference type="ARBA" id="ARBA00007626"/>
    </source>
</evidence>
<comment type="similarity">
    <text evidence="1">Belongs to the PPR family. P subfamily.</text>
</comment>
<dbReference type="Pfam" id="PF13041">
    <property type="entry name" value="PPR_2"/>
    <property type="match status" value="2"/>
</dbReference>
<dbReference type="AlphaFoldDB" id="A0A2G2YBW7"/>
<keyword evidence="4" id="KW-1133">Transmembrane helix</keyword>
<organism evidence="5 6">
    <name type="scientific">Capsicum annuum</name>
    <name type="common">Capsicum pepper</name>
    <dbReference type="NCBI Taxonomy" id="4072"/>
    <lineage>
        <taxon>Eukaryota</taxon>
        <taxon>Viridiplantae</taxon>
        <taxon>Streptophyta</taxon>
        <taxon>Embryophyta</taxon>
        <taxon>Tracheophyta</taxon>
        <taxon>Spermatophyta</taxon>
        <taxon>Magnoliopsida</taxon>
        <taxon>eudicotyledons</taxon>
        <taxon>Gunneridae</taxon>
        <taxon>Pentapetalae</taxon>
        <taxon>asterids</taxon>
        <taxon>lamiids</taxon>
        <taxon>Solanales</taxon>
        <taxon>Solanaceae</taxon>
        <taxon>Solanoideae</taxon>
        <taxon>Capsiceae</taxon>
        <taxon>Capsicum</taxon>
    </lineage>
</organism>
<dbReference type="PROSITE" id="PS51375">
    <property type="entry name" value="PPR"/>
    <property type="match status" value="6"/>
</dbReference>
<sequence>MVWILIDELKAKGLLSKEAFVLVSRRYARGRKVKEAIEAFESMEKYGLVCDDQDYNRLLDTFCKSSNVAKAQEVFNKWKGRRFKASVKAYMILLEGWNVEKNLLRLNEVYREMICDGIEPDVVSYGIMIHVYWSEKRLVEALKYFELYKGSGFELEVFTYNSMLGAYCWSMRMDDAYKLFDEMRRCKIGPNTRTYDIILHHLIRGRRTNEAYSVFQKMSDDPGCEPTISTYEIMVRMFYNEDQIDMALRVWDQMKAKGVLPGMHSFSTLINSFCCENRLEDACGYFQEMLDMGMRPPVPMFDNLKCALLDEGKEETVKALWQKDEKLRKNHELYAKVHSRRLAEKQRPTLVFNRLGIDHSNKILYCTVKFDGFEIDKAKDLMKIVQILCYELLTLVDSVSKLVVTIFEVGKEFLVSYELDQEHYLQSCGILEALQNTFSSEALKDTWRLLLGLLVIVFFGGGICGLGVGIGGIGGCLGGIGPGIGCGGGGPSVAMAGRSVGRY</sequence>
<evidence type="ECO:0000256" key="4">
    <source>
        <dbReference type="SAM" id="Phobius"/>
    </source>
</evidence>
<dbReference type="Pfam" id="PF13812">
    <property type="entry name" value="PPR_3"/>
    <property type="match status" value="1"/>
</dbReference>
<keyword evidence="4" id="KW-0812">Transmembrane</keyword>
<feature type="repeat" description="PPR" evidence="3">
    <location>
        <begin position="262"/>
        <end position="296"/>
    </location>
</feature>
<feature type="repeat" description="PPR" evidence="3">
    <location>
        <begin position="227"/>
        <end position="261"/>
    </location>
</feature>
<evidence type="ECO:0000256" key="3">
    <source>
        <dbReference type="PROSITE-ProRule" id="PRU00708"/>
    </source>
</evidence>
<dbReference type="Proteomes" id="UP000222542">
    <property type="component" value="Unassembled WGS sequence"/>
</dbReference>
<evidence type="ECO:0000313" key="6">
    <source>
        <dbReference type="Proteomes" id="UP000222542"/>
    </source>
</evidence>
<reference evidence="5 6" key="1">
    <citation type="journal article" date="2014" name="Nat. Genet.">
        <title>Genome sequence of the hot pepper provides insights into the evolution of pungency in Capsicum species.</title>
        <authorList>
            <person name="Kim S."/>
            <person name="Park M."/>
            <person name="Yeom S.I."/>
            <person name="Kim Y.M."/>
            <person name="Lee J.M."/>
            <person name="Lee H.A."/>
            <person name="Seo E."/>
            <person name="Choi J."/>
            <person name="Cheong K."/>
            <person name="Kim K.T."/>
            <person name="Jung K."/>
            <person name="Lee G.W."/>
            <person name="Oh S.K."/>
            <person name="Bae C."/>
            <person name="Kim S.B."/>
            <person name="Lee H.Y."/>
            <person name="Kim S.Y."/>
            <person name="Kim M.S."/>
            <person name="Kang B.C."/>
            <person name="Jo Y.D."/>
            <person name="Yang H.B."/>
            <person name="Jeong H.J."/>
            <person name="Kang W.H."/>
            <person name="Kwon J.K."/>
            <person name="Shin C."/>
            <person name="Lim J.Y."/>
            <person name="Park J.H."/>
            <person name="Huh J.H."/>
            <person name="Kim J.S."/>
            <person name="Kim B.D."/>
            <person name="Cohen O."/>
            <person name="Paran I."/>
            <person name="Suh M.C."/>
            <person name="Lee S.B."/>
            <person name="Kim Y.K."/>
            <person name="Shin Y."/>
            <person name="Noh S.J."/>
            <person name="Park J."/>
            <person name="Seo Y.S."/>
            <person name="Kwon S.Y."/>
            <person name="Kim H.A."/>
            <person name="Park J.M."/>
            <person name="Kim H.J."/>
            <person name="Choi S.B."/>
            <person name="Bosland P.W."/>
            <person name="Reeves G."/>
            <person name="Jo S.H."/>
            <person name="Lee B.W."/>
            <person name="Cho H.T."/>
            <person name="Choi H.S."/>
            <person name="Lee M.S."/>
            <person name="Yu Y."/>
            <person name="Do Choi Y."/>
            <person name="Park B.S."/>
            <person name="van Deynze A."/>
            <person name="Ashrafi H."/>
            <person name="Hill T."/>
            <person name="Kim W.T."/>
            <person name="Pai H.S."/>
            <person name="Ahn H.K."/>
            <person name="Yeam I."/>
            <person name="Giovannoni J.J."/>
            <person name="Rose J.K."/>
            <person name="Sorensen I."/>
            <person name="Lee S.J."/>
            <person name="Kim R.W."/>
            <person name="Choi I.Y."/>
            <person name="Choi B.S."/>
            <person name="Lim J.S."/>
            <person name="Lee Y.H."/>
            <person name="Choi D."/>
        </authorList>
    </citation>
    <scope>NUCLEOTIDE SEQUENCE [LARGE SCALE GENOMIC DNA]</scope>
    <source>
        <strain evidence="6">cv. CM334</strain>
    </source>
</reference>
<feature type="repeat" description="PPR" evidence="3">
    <location>
        <begin position="51"/>
        <end position="85"/>
    </location>
</feature>
<name>A0A2G2YBW7_CAPAN</name>
<dbReference type="PANTHER" id="PTHR47939">
    <property type="entry name" value="MEMBRANE-ASSOCIATED SALT-INDUCIBLE PROTEIN-LIKE"/>
    <property type="match status" value="1"/>
</dbReference>
<feature type="repeat" description="PPR" evidence="3">
    <location>
        <begin position="121"/>
        <end position="155"/>
    </location>
</feature>
<feature type="repeat" description="PPR" evidence="3">
    <location>
        <begin position="156"/>
        <end position="190"/>
    </location>
</feature>
<dbReference type="NCBIfam" id="TIGR00756">
    <property type="entry name" value="PPR"/>
    <property type="match status" value="4"/>
</dbReference>
<dbReference type="PANTHER" id="PTHR47939:SF13">
    <property type="entry name" value="OS03G0201400 PROTEIN"/>
    <property type="match status" value="1"/>
</dbReference>
<reference evidence="5 6" key="2">
    <citation type="journal article" date="2017" name="Genome Biol.">
        <title>New reference genome sequences of hot pepper reveal the massive evolution of plant disease-resistance genes by retroduplication.</title>
        <authorList>
            <person name="Kim S."/>
            <person name="Park J."/>
            <person name="Yeom S.I."/>
            <person name="Kim Y.M."/>
            <person name="Seo E."/>
            <person name="Kim K.T."/>
            <person name="Kim M.S."/>
            <person name="Lee J.M."/>
            <person name="Cheong K."/>
            <person name="Shin H.S."/>
            <person name="Kim S.B."/>
            <person name="Han K."/>
            <person name="Lee J."/>
            <person name="Park M."/>
            <person name="Lee H.A."/>
            <person name="Lee H.Y."/>
            <person name="Lee Y."/>
            <person name="Oh S."/>
            <person name="Lee J.H."/>
            <person name="Choi E."/>
            <person name="Choi E."/>
            <person name="Lee S.E."/>
            <person name="Jeon J."/>
            <person name="Kim H."/>
            <person name="Choi G."/>
            <person name="Song H."/>
            <person name="Lee J."/>
            <person name="Lee S.C."/>
            <person name="Kwon J.K."/>
            <person name="Lee H.Y."/>
            <person name="Koo N."/>
            <person name="Hong Y."/>
            <person name="Kim R.W."/>
            <person name="Kang W.H."/>
            <person name="Huh J.H."/>
            <person name="Kang B.C."/>
            <person name="Yang T.J."/>
            <person name="Lee Y.H."/>
            <person name="Bennetzen J.L."/>
            <person name="Choi D."/>
        </authorList>
    </citation>
    <scope>NUCLEOTIDE SEQUENCE [LARGE SCALE GENOMIC DNA]</scope>
    <source>
        <strain evidence="6">cv. CM334</strain>
    </source>
</reference>
<proteinExistence type="inferred from homology"/>
<gene>
    <name evidence="5" type="ORF">T459_26730</name>
</gene>
<feature type="repeat" description="PPR" evidence="3">
    <location>
        <begin position="191"/>
        <end position="226"/>
    </location>
</feature>